<feature type="transmembrane region" description="Helical" evidence="2">
    <location>
        <begin position="125"/>
        <end position="142"/>
    </location>
</feature>
<dbReference type="STRING" id="673521.SAMN05660991_03958"/>
<protein>
    <recommendedName>
        <fullName evidence="5">O-antigen ligase like membrane protein</fullName>
    </recommendedName>
</protein>
<dbReference type="EMBL" id="FOEE01000015">
    <property type="protein sequence ID" value="SEP21363.1"/>
    <property type="molecule type" value="Genomic_DNA"/>
</dbReference>
<keyword evidence="4" id="KW-1185">Reference proteome</keyword>
<feature type="transmembrane region" description="Helical" evidence="2">
    <location>
        <begin position="41"/>
        <end position="58"/>
    </location>
</feature>
<gene>
    <name evidence="3" type="ORF">SAMN05660991_03958</name>
</gene>
<sequence>MHPTEAAAQGGSRWTAPCCIAMLVGSTLFQRLAVPLGEQQLSLTIPFVLAMLAVGLVSGEFRVEAARLRVFALMAAVAVACTIGHLVLGGAPSLLSVVLFLALYALVGVSADLTAQGLATVERVFLGLMTIAAVVSIGQMVAQLTGVPYEDYLAGIVPADLLLEGYNTADPIAYGDPLYRSNGIVFLEPSFLSLFLGLAVALALYRGAGVLQVTVLLVGMVPPLAGSGFVVLVPALVLMLFGAQRRHLVAALPAIAIALVVATLTPLGERYLERSTEASDPRTSSSARLVQPYELLLPPAVEDTPRAIVGHGAGAADDYLIDIGKLDATAPVVPKVLYEYGILGLLGILLPLVLFLGGGAVPRPWTIGLLVAYLYVNASFLQSTQVFLTLFWMTLLPAHRYSWRRTQPPALPDRVKGAEDHGHPSTAHDSLRR</sequence>
<keyword evidence="2" id="KW-0812">Transmembrane</keyword>
<feature type="compositionally biased region" description="Basic and acidic residues" evidence="1">
    <location>
        <begin position="413"/>
        <end position="423"/>
    </location>
</feature>
<feature type="transmembrane region" description="Helical" evidence="2">
    <location>
        <begin position="217"/>
        <end position="241"/>
    </location>
</feature>
<feature type="transmembrane region" description="Helical" evidence="2">
    <location>
        <begin position="70"/>
        <end position="88"/>
    </location>
</feature>
<feature type="transmembrane region" description="Helical" evidence="2">
    <location>
        <begin position="94"/>
        <end position="113"/>
    </location>
</feature>
<evidence type="ECO:0000256" key="2">
    <source>
        <dbReference type="SAM" id="Phobius"/>
    </source>
</evidence>
<proteinExistence type="predicted"/>
<feature type="transmembrane region" description="Helical" evidence="2">
    <location>
        <begin position="373"/>
        <end position="395"/>
    </location>
</feature>
<dbReference type="Proteomes" id="UP000198960">
    <property type="component" value="Unassembled WGS sequence"/>
</dbReference>
<feature type="region of interest" description="Disordered" evidence="1">
    <location>
        <begin position="412"/>
        <end position="433"/>
    </location>
</feature>
<keyword evidence="2" id="KW-0472">Membrane</keyword>
<organism evidence="3 4">
    <name type="scientific">Trujillonella endophytica</name>
    <dbReference type="NCBI Taxonomy" id="673521"/>
    <lineage>
        <taxon>Bacteria</taxon>
        <taxon>Bacillati</taxon>
        <taxon>Actinomycetota</taxon>
        <taxon>Actinomycetes</taxon>
        <taxon>Geodermatophilales</taxon>
        <taxon>Geodermatophilaceae</taxon>
        <taxon>Trujillonella</taxon>
    </lineage>
</organism>
<evidence type="ECO:0008006" key="5">
    <source>
        <dbReference type="Google" id="ProtNLM"/>
    </source>
</evidence>
<dbReference type="AlphaFoldDB" id="A0A1H8W1G3"/>
<dbReference type="RefSeq" id="WP_091947691.1">
    <property type="nucleotide sequence ID" value="NZ_FOEE01000015.1"/>
</dbReference>
<evidence type="ECO:0000313" key="3">
    <source>
        <dbReference type="EMBL" id="SEP21363.1"/>
    </source>
</evidence>
<evidence type="ECO:0000313" key="4">
    <source>
        <dbReference type="Proteomes" id="UP000198960"/>
    </source>
</evidence>
<feature type="transmembrane region" description="Helical" evidence="2">
    <location>
        <begin position="247"/>
        <end position="267"/>
    </location>
</feature>
<accession>A0A1H8W1G3</accession>
<keyword evidence="2" id="KW-1133">Transmembrane helix</keyword>
<feature type="transmembrane region" description="Helical" evidence="2">
    <location>
        <begin position="184"/>
        <end position="205"/>
    </location>
</feature>
<name>A0A1H8W1G3_9ACTN</name>
<reference evidence="4" key="1">
    <citation type="submission" date="2016-10" db="EMBL/GenBank/DDBJ databases">
        <authorList>
            <person name="Varghese N."/>
            <person name="Submissions S."/>
        </authorList>
    </citation>
    <scope>NUCLEOTIDE SEQUENCE [LARGE SCALE GENOMIC DNA]</scope>
    <source>
        <strain evidence="4">DSM 45413</strain>
    </source>
</reference>
<feature type="transmembrane region" description="Helical" evidence="2">
    <location>
        <begin position="340"/>
        <end position="361"/>
    </location>
</feature>
<evidence type="ECO:0000256" key="1">
    <source>
        <dbReference type="SAM" id="MobiDB-lite"/>
    </source>
</evidence>
<dbReference type="OrthoDB" id="5187529at2"/>